<keyword evidence="1 2" id="KW-0732">Signal</keyword>
<feature type="domain" description="SLH" evidence="3">
    <location>
        <begin position="149"/>
        <end position="209"/>
    </location>
</feature>
<dbReference type="EMBL" id="CP001791">
    <property type="protein sequence ID" value="ADH98584.1"/>
    <property type="molecule type" value="Genomic_DNA"/>
</dbReference>
<dbReference type="HOGENOM" id="CLU_747331_0_0_9"/>
<dbReference type="AlphaFoldDB" id="D6Y0Y0"/>
<dbReference type="OrthoDB" id="1267107at2"/>
<organism evidence="4 5">
    <name type="scientific">Bacillus selenitireducens (strain ATCC 700615 / DSM 15326 / MLS10)</name>
    <dbReference type="NCBI Taxonomy" id="439292"/>
    <lineage>
        <taxon>Bacteria</taxon>
        <taxon>Bacillati</taxon>
        <taxon>Bacillota</taxon>
        <taxon>Bacilli</taxon>
        <taxon>Bacillales</taxon>
        <taxon>Bacillaceae</taxon>
        <taxon>Salisediminibacterium</taxon>
    </lineage>
</organism>
<dbReference type="PANTHER" id="PTHR43308:SF5">
    <property type="entry name" value="S-LAYER PROTEIN _ PEPTIDOGLYCAN ENDO-BETA-N-ACETYLGLUCOSAMINIDASE"/>
    <property type="match status" value="1"/>
</dbReference>
<dbReference type="Pfam" id="PF00395">
    <property type="entry name" value="SLH"/>
    <property type="match status" value="3"/>
</dbReference>
<accession>D6Y0Y0</accession>
<gene>
    <name evidence="4" type="ordered locus">Bsel_1066</name>
</gene>
<dbReference type="PANTHER" id="PTHR43308">
    <property type="entry name" value="OUTER MEMBRANE PROTEIN ALPHA-RELATED"/>
    <property type="match status" value="1"/>
</dbReference>
<evidence type="ECO:0000313" key="5">
    <source>
        <dbReference type="Proteomes" id="UP000000271"/>
    </source>
</evidence>
<dbReference type="eggNOG" id="COG0726">
    <property type="taxonomic scope" value="Bacteria"/>
</dbReference>
<evidence type="ECO:0000256" key="2">
    <source>
        <dbReference type="SAM" id="SignalP"/>
    </source>
</evidence>
<dbReference type="InterPro" id="IPR051465">
    <property type="entry name" value="Cell_Envelope_Struct_Comp"/>
</dbReference>
<proteinExistence type="predicted"/>
<dbReference type="InterPro" id="IPR001119">
    <property type="entry name" value="SLH_dom"/>
</dbReference>
<name>D6Y0Y0_BACIE</name>
<dbReference type="PROSITE" id="PS51272">
    <property type="entry name" value="SLH"/>
    <property type="match status" value="3"/>
</dbReference>
<feature type="signal peptide" evidence="2">
    <location>
        <begin position="1"/>
        <end position="17"/>
    </location>
</feature>
<protein>
    <submittedName>
        <fullName evidence="4">S-layer domain protein</fullName>
    </submittedName>
</protein>
<dbReference type="RefSeq" id="WP_013172008.1">
    <property type="nucleotide sequence ID" value="NC_014219.1"/>
</dbReference>
<keyword evidence="5" id="KW-1185">Reference proteome</keyword>
<dbReference type="KEGG" id="bse:Bsel_1066"/>
<evidence type="ECO:0000259" key="3">
    <source>
        <dbReference type="PROSITE" id="PS51272"/>
    </source>
</evidence>
<evidence type="ECO:0000313" key="4">
    <source>
        <dbReference type="EMBL" id="ADH98584.1"/>
    </source>
</evidence>
<dbReference type="STRING" id="439292.Bsel_1066"/>
<feature type="chain" id="PRO_5038485068" evidence="2">
    <location>
        <begin position="18"/>
        <end position="370"/>
    </location>
</feature>
<dbReference type="Proteomes" id="UP000000271">
    <property type="component" value="Chromosome"/>
</dbReference>
<feature type="domain" description="SLH" evidence="3">
    <location>
        <begin position="27"/>
        <end position="84"/>
    </location>
</feature>
<feature type="domain" description="SLH" evidence="3">
    <location>
        <begin position="85"/>
        <end position="148"/>
    </location>
</feature>
<reference evidence="4" key="1">
    <citation type="submission" date="2009-10" db="EMBL/GenBank/DDBJ databases">
        <title>Complete sequence of Bacillus selenitireducens MLS10.</title>
        <authorList>
            <consortium name="US DOE Joint Genome Institute"/>
            <person name="Lucas S."/>
            <person name="Copeland A."/>
            <person name="Lapidus A."/>
            <person name="Glavina del Rio T."/>
            <person name="Dalin E."/>
            <person name="Tice H."/>
            <person name="Bruce D."/>
            <person name="Goodwin L."/>
            <person name="Pitluck S."/>
            <person name="Sims D."/>
            <person name="Brettin T."/>
            <person name="Detter J.C."/>
            <person name="Han C."/>
            <person name="Larimer F."/>
            <person name="Land M."/>
            <person name="Hauser L."/>
            <person name="Kyrpides N."/>
            <person name="Ovchinnikova G."/>
            <person name="Stolz J."/>
        </authorList>
    </citation>
    <scope>NUCLEOTIDE SEQUENCE [LARGE SCALE GENOMIC DNA]</scope>
    <source>
        <strain evidence="4">MLS10</strain>
    </source>
</reference>
<sequence>MKYLTKMAIAITGTAMAGSVLHSETEADVHDYQDTEDHWAKEEIGYLSGQGYLEGYTGGQFRPNQTINRAESAAVFFRQQHLTETDGDFPDVSEEFWASGKIGALQTEGIMSGYEDGTFRPANSVTRAEVAIMLANTFNFDAEAHSEAEFPDIGETDHAYEAVQDVYSSHVMQGYGDGTFRPDKPITRAEFSVVLARSINEDFREELVVTSKTDKLLEAIMEEDFETIADYAHPEEGIRFSPYVFVQADDQVFHSDELRNWLADETVYMWGHQDGTGHAIEKTTRDYFKRYLNNHDYLNPDEQVYNADKNRGNTLNNIREFFPDASYTEYYVSGDEEQYAGMDWGSNILVMQKYKDDWYLIAVVNDEWTI</sequence>
<evidence type="ECO:0000256" key="1">
    <source>
        <dbReference type="ARBA" id="ARBA00022729"/>
    </source>
</evidence>